<dbReference type="AlphaFoldDB" id="A0A9Q0MGQ9"/>
<name>A0A9Q0MGQ9_BLOTA</name>
<sequence length="66" mass="7928">MSPIVHLMPLIIIIFNVLLLNRHTSQQQFLSISEHESYRNNWHNHSIANKLKQYHSLRNHRSTKNK</sequence>
<protein>
    <submittedName>
        <fullName evidence="2">Uncharacterized protein</fullName>
    </submittedName>
</protein>
<reference evidence="2" key="1">
    <citation type="submission" date="2022-12" db="EMBL/GenBank/DDBJ databases">
        <title>Genome assemblies of Blomia tropicalis.</title>
        <authorList>
            <person name="Cui Y."/>
        </authorList>
    </citation>
    <scope>NUCLEOTIDE SEQUENCE</scope>
    <source>
        <tissue evidence="2">Adult mites</tissue>
    </source>
</reference>
<evidence type="ECO:0000313" key="2">
    <source>
        <dbReference type="EMBL" id="KAJ6225646.1"/>
    </source>
</evidence>
<keyword evidence="3" id="KW-1185">Reference proteome</keyword>
<keyword evidence="1" id="KW-0812">Transmembrane</keyword>
<comment type="caution">
    <text evidence="2">The sequence shown here is derived from an EMBL/GenBank/DDBJ whole genome shotgun (WGS) entry which is preliminary data.</text>
</comment>
<keyword evidence="1" id="KW-0472">Membrane</keyword>
<evidence type="ECO:0000256" key="1">
    <source>
        <dbReference type="SAM" id="Phobius"/>
    </source>
</evidence>
<organism evidence="2 3">
    <name type="scientific">Blomia tropicalis</name>
    <name type="common">Mite</name>
    <dbReference type="NCBI Taxonomy" id="40697"/>
    <lineage>
        <taxon>Eukaryota</taxon>
        <taxon>Metazoa</taxon>
        <taxon>Ecdysozoa</taxon>
        <taxon>Arthropoda</taxon>
        <taxon>Chelicerata</taxon>
        <taxon>Arachnida</taxon>
        <taxon>Acari</taxon>
        <taxon>Acariformes</taxon>
        <taxon>Sarcoptiformes</taxon>
        <taxon>Astigmata</taxon>
        <taxon>Glycyphagoidea</taxon>
        <taxon>Echimyopodidae</taxon>
        <taxon>Blomia</taxon>
    </lineage>
</organism>
<gene>
    <name evidence="2" type="ORF">RDWZM_004191</name>
</gene>
<keyword evidence="1" id="KW-1133">Transmembrane helix</keyword>
<dbReference type="Proteomes" id="UP001142055">
    <property type="component" value="Chromosome 1"/>
</dbReference>
<accession>A0A9Q0MGQ9</accession>
<evidence type="ECO:0000313" key="3">
    <source>
        <dbReference type="Proteomes" id="UP001142055"/>
    </source>
</evidence>
<proteinExistence type="predicted"/>
<dbReference type="EMBL" id="JAPWDV010000001">
    <property type="protein sequence ID" value="KAJ6225646.1"/>
    <property type="molecule type" value="Genomic_DNA"/>
</dbReference>
<feature type="transmembrane region" description="Helical" evidence="1">
    <location>
        <begin position="6"/>
        <end position="21"/>
    </location>
</feature>
<feature type="non-terminal residue" evidence="2">
    <location>
        <position position="66"/>
    </location>
</feature>